<protein>
    <submittedName>
        <fullName evidence="1">Uncharacterized protein</fullName>
    </submittedName>
</protein>
<evidence type="ECO:0000313" key="2">
    <source>
        <dbReference type="Proteomes" id="UP000004848"/>
    </source>
</evidence>
<reference evidence="1 2" key="1">
    <citation type="submission" date="2006-05" db="EMBL/GenBank/DDBJ databases">
        <authorList>
            <person name="King G."/>
            <person name="Ferriera S."/>
            <person name="Johnson J."/>
            <person name="Kravitz S."/>
            <person name="Beeson K."/>
            <person name="Sutton G."/>
            <person name="Rogers Y.-H."/>
            <person name="Friedman R."/>
            <person name="Frazier M."/>
            <person name="Venter J.C."/>
        </authorList>
    </citation>
    <scope>NUCLEOTIDE SEQUENCE [LARGE SCALE GENOMIC DNA]</scope>
    <source>
        <strain evidence="2">ATCC 25650 / DSM 13394 / JCM 20685 / NBRC 16684 / NCIMB 2208 / IAM 12614 / B1</strain>
    </source>
</reference>
<evidence type="ECO:0000313" key="1">
    <source>
        <dbReference type="EMBL" id="EAV40159.1"/>
    </source>
</evidence>
<proteinExistence type="predicted"/>
<dbReference type="EMBL" id="AAUW01000040">
    <property type="protein sequence ID" value="EAV40159.1"/>
    <property type="molecule type" value="Genomic_DNA"/>
</dbReference>
<gene>
    <name evidence="1" type="ORF">SIAM614_00100</name>
</gene>
<accession>A0P463</accession>
<dbReference type="Proteomes" id="UP000004848">
    <property type="component" value="Unassembled WGS sequence"/>
</dbReference>
<dbReference type="AlphaFoldDB" id="A0P463"/>
<organism evidence="1 2">
    <name type="scientific">Roseibium aggregatum (strain ATCC 25650 / DSM 13394 / JCM 20685 / NBRC 16684 / NCIMB 2208 / IAM 12614 / B1)</name>
    <name type="common">Stappia aggregata</name>
    <dbReference type="NCBI Taxonomy" id="384765"/>
    <lineage>
        <taxon>Bacteria</taxon>
        <taxon>Pseudomonadati</taxon>
        <taxon>Pseudomonadota</taxon>
        <taxon>Alphaproteobacteria</taxon>
        <taxon>Hyphomicrobiales</taxon>
        <taxon>Stappiaceae</taxon>
        <taxon>Roseibium</taxon>
    </lineage>
</organism>
<name>A0P463_ROSAI</name>
<comment type="caution">
    <text evidence="1">The sequence shown here is derived from an EMBL/GenBank/DDBJ whole genome shotgun (WGS) entry which is preliminary data.</text>
</comment>
<sequence>MHLLLRGNIMVWVDESVMHHWGMAHTCKRV</sequence>